<dbReference type="AlphaFoldDB" id="K9TQG3"/>
<organism evidence="2 3">
    <name type="scientific">Oscillatoria acuminata PCC 6304</name>
    <dbReference type="NCBI Taxonomy" id="56110"/>
    <lineage>
        <taxon>Bacteria</taxon>
        <taxon>Bacillati</taxon>
        <taxon>Cyanobacteriota</taxon>
        <taxon>Cyanophyceae</taxon>
        <taxon>Oscillatoriophycideae</taxon>
        <taxon>Oscillatoriales</taxon>
        <taxon>Oscillatoriaceae</taxon>
        <taxon>Oscillatoria</taxon>
    </lineage>
</organism>
<protein>
    <submittedName>
        <fullName evidence="2">NB-ARC domain-containing protein</fullName>
    </submittedName>
</protein>
<evidence type="ECO:0000259" key="1">
    <source>
        <dbReference type="Pfam" id="PF13191"/>
    </source>
</evidence>
<dbReference type="InterPro" id="IPR027417">
    <property type="entry name" value="P-loop_NTPase"/>
</dbReference>
<dbReference type="PRINTS" id="PR00364">
    <property type="entry name" value="DISEASERSIST"/>
</dbReference>
<gene>
    <name evidence="2" type="ORF">Oscil6304_5147</name>
</gene>
<dbReference type="PATRIC" id="fig|56110.3.peg.6294"/>
<proteinExistence type="predicted"/>
<dbReference type="InterPro" id="IPR044974">
    <property type="entry name" value="Disease_R_plants"/>
</dbReference>
<feature type="domain" description="Orc1-like AAA ATPase" evidence="1">
    <location>
        <begin position="112"/>
        <end position="236"/>
    </location>
</feature>
<reference evidence="2 3" key="1">
    <citation type="submission" date="2012-06" db="EMBL/GenBank/DDBJ databases">
        <title>Finished chromosome of genome of Oscillatoria acuminata PCC 6304.</title>
        <authorList>
            <consortium name="US DOE Joint Genome Institute"/>
            <person name="Gugger M."/>
            <person name="Coursin T."/>
            <person name="Rippka R."/>
            <person name="Tandeau De Marsac N."/>
            <person name="Huntemann M."/>
            <person name="Wei C.-L."/>
            <person name="Han J."/>
            <person name="Detter J.C."/>
            <person name="Han C."/>
            <person name="Tapia R."/>
            <person name="Davenport K."/>
            <person name="Daligault H."/>
            <person name="Erkkila T."/>
            <person name="Gu W."/>
            <person name="Munk A.C.C."/>
            <person name="Teshima H."/>
            <person name="Xu Y."/>
            <person name="Chain P."/>
            <person name="Chen A."/>
            <person name="Krypides N."/>
            <person name="Mavromatis K."/>
            <person name="Markowitz V."/>
            <person name="Szeto E."/>
            <person name="Ivanova N."/>
            <person name="Mikhailova N."/>
            <person name="Ovchinnikova G."/>
            <person name="Pagani I."/>
            <person name="Pati A."/>
            <person name="Goodwin L."/>
            <person name="Peters L."/>
            <person name="Pitluck S."/>
            <person name="Woyke T."/>
            <person name="Kerfeld C."/>
        </authorList>
    </citation>
    <scope>NUCLEOTIDE SEQUENCE [LARGE SCALE GENOMIC DNA]</scope>
    <source>
        <strain evidence="2 3">PCC 6304</strain>
    </source>
</reference>
<dbReference type="HOGENOM" id="CLU_488205_0_0_3"/>
<dbReference type="KEGG" id="oac:Oscil6304_5147"/>
<dbReference type="Proteomes" id="UP000010367">
    <property type="component" value="Chromosome"/>
</dbReference>
<evidence type="ECO:0000313" key="2">
    <source>
        <dbReference type="EMBL" id="AFY84648.1"/>
    </source>
</evidence>
<accession>K9TQG3</accession>
<keyword evidence="3" id="KW-1185">Reference proteome</keyword>
<evidence type="ECO:0000313" key="3">
    <source>
        <dbReference type="Proteomes" id="UP000010367"/>
    </source>
</evidence>
<dbReference type="SUPFAM" id="SSF52540">
    <property type="entry name" value="P-loop containing nucleoside triphosphate hydrolases"/>
    <property type="match status" value="1"/>
</dbReference>
<dbReference type="EMBL" id="CP003607">
    <property type="protein sequence ID" value="AFY84648.1"/>
    <property type="molecule type" value="Genomic_DNA"/>
</dbReference>
<dbReference type="InParanoid" id="K9TQG3"/>
<dbReference type="PANTHER" id="PTHR23155:SF1205">
    <property type="entry name" value="DISEASE RESISTANCE PROTEIN RPM1"/>
    <property type="match status" value="1"/>
</dbReference>
<dbReference type="Gene3D" id="3.40.50.300">
    <property type="entry name" value="P-loop containing nucleotide triphosphate hydrolases"/>
    <property type="match status" value="1"/>
</dbReference>
<dbReference type="eggNOG" id="COG3903">
    <property type="taxonomic scope" value="Bacteria"/>
</dbReference>
<sequence length="558" mass="63847">MQVEQNYGMRVTMAGVLRASEEGLRIVNLARRNPGWNKNDRLWCEAAYTSKATLKRFWARRSIRRETFIDICKAVGIDNWEDVVERSDRQEKKPNLSHTTFPLPDKLPPVRNWVGRSQELNTLKSYLLNTDNSPTPTTAISIVGLAGIGKTTLASQLVRELHREATPFVAAAWECLLSPTGVALPCDRILDSLLLSLSNGEVTPAITAHEDCLTKTERLIQLLKNKPCLLLFDRLETVLTAGDARKAGYFAHEYSEYAWFFQQLLETEHQSKIIFISRECVAALPPTLTRELSLNGLDTEAALKLLQSFSLTATDEEFTQLAHRYQGHPKALELIASSIQNDECKGEVSTFFQVQDWLLTQEIESFLDETLSRLSDLALTCLCRISVYEPSEYPLTVMAIASQMPEVALYELKENIMRELKRRQLLCYTPDWLSYQLHPLVREKADRLLKQNPEQVQTAHRQAYQYFISIPLKPESAWTEIEDIKSLVRAHYHAYQGEDWEEAERVMSGLSECLQFGDAQLQDSFQDYRDRVQQNCPNLWHLSKQIPVLPADLQDHDS</sequence>
<dbReference type="PANTHER" id="PTHR23155">
    <property type="entry name" value="DISEASE RESISTANCE PROTEIN RP"/>
    <property type="match status" value="1"/>
</dbReference>
<dbReference type="GO" id="GO:0098542">
    <property type="term" value="P:defense response to other organism"/>
    <property type="evidence" value="ECO:0007669"/>
    <property type="project" value="TreeGrafter"/>
</dbReference>
<name>K9TQG3_9CYAN</name>
<dbReference type="Pfam" id="PF13191">
    <property type="entry name" value="AAA_16"/>
    <property type="match status" value="1"/>
</dbReference>
<dbReference type="STRING" id="56110.Oscil6304_5147"/>
<dbReference type="InterPro" id="IPR041664">
    <property type="entry name" value="AAA_16"/>
</dbReference>